<evidence type="ECO:0000256" key="2">
    <source>
        <dbReference type="RuleBase" id="RU003616"/>
    </source>
</evidence>
<feature type="domain" description="SHSP" evidence="3">
    <location>
        <begin position="58"/>
        <end position="177"/>
    </location>
</feature>
<dbReference type="EMBL" id="LGTE01000003">
    <property type="protein sequence ID" value="KNZ70445.1"/>
    <property type="molecule type" value="Genomic_DNA"/>
</dbReference>
<keyword evidence="5" id="KW-1185">Reference proteome</keyword>
<protein>
    <recommendedName>
        <fullName evidence="3">SHSP domain-containing protein</fullName>
    </recommendedName>
</protein>
<gene>
    <name evidence="4" type="ORF">Tfer_0626</name>
</gene>
<dbReference type="RefSeq" id="WP_052216838.1">
    <property type="nucleotide sequence ID" value="NZ_LGTE01000003.1"/>
</dbReference>
<dbReference type="InterPro" id="IPR008978">
    <property type="entry name" value="HSP20-like_chaperone"/>
</dbReference>
<comment type="caution">
    <text evidence="4">The sequence shown here is derived from an EMBL/GenBank/DDBJ whole genome shotgun (WGS) entry which is preliminary data.</text>
</comment>
<dbReference type="Proteomes" id="UP000037175">
    <property type="component" value="Unassembled WGS sequence"/>
</dbReference>
<organism evidence="4 5">
    <name type="scientific">Thermincola ferriacetica</name>
    <dbReference type="NCBI Taxonomy" id="281456"/>
    <lineage>
        <taxon>Bacteria</taxon>
        <taxon>Bacillati</taxon>
        <taxon>Bacillota</taxon>
        <taxon>Clostridia</taxon>
        <taxon>Eubacteriales</taxon>
        <taxon>Thermincolaceae</taxon>
        <taxon>Thermincola</taxon>
    </lineage>
</organism>
<dbReference type="CDD" id="cd06464">
    <property type="entry name" value="ACD_sHsps-like"/>
    <property type="match status" value="1"/>
</dbReference>
<dbReference type="AlphaFoldDB" id="A0A0L6W4K4"/>
<evidence type="ECO:0000313" key="5">
    <source>
        <dbReference type="Proteomes" id="UP000037175"/>
    </source>
</evidence>
<dbReference type="InterPro" id="IPR002068">
    <property type="entry name" value="A-crystallin/Hsp20_dom"/>
</dbReference>
<dbReference type="Gene3D" id="2.60.40.790">
    <property type="match status" value="1"/>
</dbReference>
<accession>A0A0L6W4K4</accession>
<proteinExistence type="inferred from homology"/>
<dbReference type="SUPFAM" id="SSF49764">
    <property type="entry name" value="HSP20-like chaperones"/>
    <property type="match status" value="1"/>
</dbReference>
<reference evidence="5" key="1">
    <citation type="submission" date="2015-07" db="EMBL/GenBank/DDBJ databases">
        <title>Complete Genome of Thermincola ferriacetica strain Z-0001T.</title>
        <authorList>
            <person name="Lusk B."/>
            <person name="Badalamenti J.P."/>
            <person name="Parameswaran P."/>
            <person name="Bond D.R."/>
            <person name="Torres C.I."/>
        </authorList>
    </citation>
    <scope>NUCLEOTIDE SEQUENCE [LARGE SCALE GENOMIC DNA]</scope>
    <source>
        <strain evidence="5">Z-0001</strain>
    </source>
</reference>
<evidence type="ECO:0000256" key="1">
    <source>
        <dbReference type="PROSITE-ProRule" id="PRU00285"/>
    </source>
</evidence>
<dbReference type="Pfam" id="PF00011">
    <property type="entry name" value="HSP20"/>
    <property type="match status" value="1"/>
</dbReference>
<name>A0A0L6W4K4_9FIRM</name>
<comment type="similarity">
    <text evidence="1 2">Belongs to the small heat shock protein (HSP20) family.</text>
</comment>
<evidence type="ECO:0000259" key="3">
    <source>
        <dbReference type="PROSITE" id="PS01031"/>
    </source>
</evidence>
<dbReference type="PROSITE" id="PS01031">
    <property type="entry name" value="SHSP"/>
    <property type="match status" value="1"/>
</dbReference>
<sequence length="177" mass="20383">MNSFNPFDGQNFNPFDVLKERNIPSVSMWFEQMKQFPWLEKYINDILGPNFWRQITGGKQQSFSSKTEVFETSDEVIVKLPIPGLEKTTDIRVKLSGVTLWIEASPPANIVELDHDRIKLHKDAEPVSPRKISHTVKLPAPVNYLDAKAIYKSGTLEIRLPKEFNSEDTHDIRVNFL</sequence>
<evidence type="ECO:0000313" key="4">
    <source>
        <dbReference type="EMBL" id="KNZ70445.1"/>
    </source>
</evidence>